<reference evidence="3 4" key="1">
    <citation type="submission" date="2024-02" db="EMBL/GenBank/DDBJ databases">
        <authorList>
            <person name="Daric V."/>
            <person name="Darras S."/>
        </authorList>
    </citation>
    <scope>NUCLEOTIDE SEQUENCE [LARGE SCALE GENOMIC DNA]</scope>
</reference>
<feature type="chain" id="PRO_5047320394" description="Kazal-like domain-containing protein" evidence="1">
    <location>
        <begin position="24"/>
        <end position="89"/>
    </location>
</feature>
<evidence type="ECO:0000313" key="3">
    <source>
        <dbReference type="EMBL" id="CAK8681333.1"/>
    </source>
</evidence>
<protein>
    <recommendedName>
        <fullName evidence="2">Kazal-like domain-containing protein</fullName>
    </recommendedName>
</protein>
<organism evidence="3 4">
    <name type="scientific">Clavelina lepadiformis</name>
    <name type="common">Light-bulb sea squirt</name>
    <name type="synonym">Ascidia lepadiformis</name>
    <dbReference type="NCBI Taxonomy" id="159417"/>
    <lineage>
        <taxon>Eukaryota</taxon>
        <taxon>Metazoa</taxon>
        <taxon>Chordata</taxon>
        <taxon>Tunicata</taxon>
        <taxon>Ascidiacea</taxon>
        <taxon>Aplousobranchia</taxon>
        <taxon>Clavelinidae</taxon>
        <taxon>Clavelina</taxon>
    </lineage>
</organism>
<feature type="signal peptide" evidence="1">
    <location>
        <begin position="1"/>
        <end position="23"/>
    </location>
</feature>
<evidence type="ECO:0000313" key="4">
    <source>
        <dbReference type="Proteomes" id="UP001642483"/>
    </source>
</evidence>
<dbReference type="SUPFAM" id="SSF100895">
    <property type="entry name" value="Kazal-type serine protease inhibitors"/>
    <property type="match status" value="1"/>
</dbReference>
<dbReference type="SMART" id="SM00280">
    <property type="entry name" value="KAZAL"/>
    <property type="match status" value="1"/>
</dbReference>
<dbReference type="EMBL" id="CAWYQH010000079">
    <property type="protein sequence ID" value="CAK8681333.1"/>
    <property type="molecule type" value="Genomic_DNA"/>
</dbReference>
<keyword evidence="4" id="KW-1185">Reference proteome</keyword>
<dbReference type="InterPro" id="IPR036058">
    <property type="entry name" value="Kazal_dom_sf"/>
</dbReference>
<dbReference type="Proteomes" id="UP001642483">
    <property type="component" value="Unassembled WGS sequence"/>
</dbReference>
<dbReference type="CDD" id="cd00104">
    <property type="entry name" value="KAZAL_FS"/>
    <property type="match status" value="1"/>
</dbReference>
<dbReference type="PROSITE" id="PS51465">
    <property type="entry name" value="KAZAL_2"/>
    <property type="match status" value="1"/>
</dbReference>
<accession>A0ABP0FTQ6</accession>
<keyword evidence="1" id="KW-0732">Signal</keyword>
<gene>
    <name evidence="3" type="ORF">CVLEPA_LOCUS11545</name>
</gene>
<feature type="domain" description="Kazal-like" evidence="2">
    <location>
        <begin position="23"/>
        <end position="64"/>
    </location>
</feature>
<dbReference type="Pfam" id="PF07648">
    <property type="entry name" value="Kazal_2"/>
    <property type="match status" value="1"/>
</dbReference>
<proteinExistence type="predicted"/>
<comment type="caution">
    <text evidence="3">The sequence shown here is derived from an EMBL/GenBank/DDBJ whole genome shotgun (WGS) entry which is preliminary data.</text>
</comment>
<dbReference type="InterPro" id="IPR002350">
    <property type="entry name" value="Kazal_dom"/>
</dbReference>
<evidence type="ECO:0000259" key="2">
    <source>
        <dbReference type="PROSITE" id="PS51465"/>
    </source>
</evidence>
<dbReference type="Gene3D" id="3.30.60.30">
    <property type="match status" value="1"/>
</dbReference>
<name>A0ABP0FTQ6_CLALP</name>
<sequence>MKQIYFAVFQVLVLCMLMFRCMGIPIESCPQICPAVYDPVCGNNGVIFSNYCTLGVAACNSPWEDIREATDPTKTCPDCLLCAGGGIHA</sequence>
<evidence type="ECO:0000256" key="1">
    <source>
        <dbReference type="SAM" id="SignalP"/>
    </source>
</evidence>